<evidence type="ECO:0000256" key="1">
    <source>
        <dbReference type="ARBA" id="ARBA00022801"/>
    </source>
</evidence>
<dbReference type="PRINTS" id="PR00413">
    <property type="entry name" value="HADHALOGNASE"/>
</dbReference>
<gene>
    <name evidence="2" type="ORF">F5983_24585</name>
</gene>
<protein>
    <submittedName>
        <fullName evidence="2">Haloacid dehalogenase type II</fullName>
    </submittedName>
</protein>
<dbReference type="Proteomes" id="UP000326907">
    <property type="component" value="Unassembled WGS sequence"/>
</dbReference>
<dbReference type="EMBL" id="VYUA01000025">
    <property type="protein sequence ID" value="KAB2589891.1"/>
    <property type="molecule type" value="Genomic_DNA"/>
</dbReference>
<dbReference type="InterPro" id="IPR006439">
    <property type="entry name" value="HAD-SF_hydro_IA"/>
</dbReference>
<comment type="caution">
    <text evidence="2">The sequence shown here is derived from an EMBL/GenBank/DDBJ whole genome shotgun (WGS) entry which is preliminary data.</text>
</comment>
<accession>A0A5N5EJB5</accession>
<dbReference type="InterPro" id="IPR036412">
    <property type="entry name" value="HAD-like_sf"/>
</dbReference>
<organism evidence="2 3">
    <name type="scientific">Streptomyces arboris</name>
    <dbReference type="NCBI Taxonomy" id="2600619"/>
    <lineage>
        <taxon>Bacteria</taxon>
        <taxon>Bacillati</taxon>
        <taxon>Actinomycetota</taxon>
        <taxon>Actinomycetes</taxon>
        <taxon>Kitasatosporales</taxon>
        <taxon>Streptomycetaceae</taxon>
        <taxon>Streptomyces</taxon>
    </lineage>
</organism>
<dbReference type="AlphaFoldDB" id="A0A5N5EJB5"/>
<name>A0A5N5EJB5_9ACTN</name>
<dbReference type="PANTHER" id="PTHR43316:SF3">
    <property type="entry name" value="HALOACID DEHALOGENASE, TYPE II (AFU_ORTHOLOGUE AFUA_2G07750)-RELATED"/>
    <property type="match status" value="1"/>
</dbReference>
<dbReference type="Gene3D" id="3.40.50.1000">
    <property type="entry name" value="HAD superfamily/HAD-like"/>
    <property type="match status" value="1"/>
</dbReference>
<dbReference type="InterPro" id="IPR051540">
    <property type="entry name" value="S-2-haloacid_dehalogenase"/>
</dbReference>
<dbReference type="NCBIfam" id="TIGR01493">
    <property type="entry name" value="HAD-SF-IA-v2"/>
    <property type="match status" value="1"/>
</dbReference>
<dbReference type="RefSeq" id="WP_151512247.1">
    <property type="nucleotide sequence ID" value="NZ_JBMVCA010000022.1"/>
</dbReference>
<dbReference type="InterPro" id="IPR006328">
    <property type="entry name" value="2-HAD"/>
</dbReference>
<dbReference type="PANTHER" id="PTHR43316">
    <property type="entry name" value="HYDROLASE, HALOACID DELAHOGENASE-RELATED"/>
    <property type="match status" value="1"/>
</dbReference>
<evidence type="ECO:0000313" key="3">
    <source>
        <dbReference type="Proteomes" id="UP000326907"/>
    </source>
</evidence>
<dbReference type="SUPFAM" id="SSF56784">
    <property type="entry name" value="HAD-like"/>
    <property type="match status" value="1"/>
</dbReference>
<proteinExistence type="predicted"/>
<evidence type="ECO:0000313" key="2">
    <source>
        <dbReference type="EMBL" id="KAB2589891.1"/>
    </source>
</evidence>
<reference evidence="2 3" key="1">
    <citation type="submission" date="2019-09" db="EMBL/GenBank/DDBJ databases">
        <authorList>
            <person name="Liu P."/>
        </authorList>
    </citation>
    <scope>NUCLEOTIDE SEQUENCE [LARGE SCALE GENOMIC DNA]</scope>
    <source>
        <strain evidence="2 3">TRM68085</strain>
    </source>
</reference>
<sequence>MAELDIDALVFDVLGTLVDEPAGLRAGIRALDPSLDDAGTEPLLLLWQRHIEREQLRILDGDRPYVASDVLDREAAGLVAGSAGVDDPAAVAALARSARRLPPWPDTVAGLARLAERFPLLGLSNASRTALLGLNAHAGLRWHQALSAEDARAYKPDPEVYRLAVTVSGLPPERLLMVAAHAWDLRGAQRLGLRTAYVARPVGDPPTASDRFDLYADGLADLADQLDPRHGRKRPARG</sequence>
<dbReference type="GO" id="GO:0019120">
    <property type="term" value="F:hydrolase activity, acting on acid halide bonds, in C-halide compounds"/>
    <property type="evidence" value="ECO:0007669"/>
    <property type="project" value="InterPro"/>
</dbReference>
<keyword evidence="1" id="KW-0378">Hydrolase</keyword>
<dbReference type="Gene3D" id="1.10.150.750">
    <property type="match status" value="1"/>
</dbReference>
<dbReference type="InterPro" id="IPR023214">
    <property type="entry name" value="HAD_sf"/>
</dbReference>
<keyword evidence="3" id="KW-1185">Reference proteome</keyword>
<dbReference type="Pfam" id="PF00702">
    <property type="entry name" value="Hydrolase"/>
    <property type="match status" value="1"/>
</dbReference>
<dbReference type="NCBIfam" id="TIGR01428">
    <property type="entry name" value="HAD_type_II"/>
    <property type="match status" value="1"/>
</dbReference>